<dbReference type="GO" id="GO:0006310">
    <property type="term" value="P:DNA recombination"/>
    <property type="evidence" value="ECO:0007669"/>
    <property type="project" value="UniProtKB-KW"/>
</dbReference>
<dbReference type="InterPro" id="IPR011010">
    <property type="entry name" value="DNA_brk_join_enz"/>
</dbReference>
<proteinExistence type="predicted"/>
<accession>A0A318NS96</accession>
<keyword evidence="1" id="KW-0229">DNA integration</keyword>
<reference evidence="6 7" key="1">
    <citation type="submission" date="2017-11" db="EMBL/GenBank/DDBJ databases">
        <title>Genome sequence of the oocydin A producing rhizobacterium Serratia plymuthica 4Rx5.</title>
        <authorList>
            <person name="Matilla M.A."/>
            <person name="Udaondo Z."/>
            <person name="Salmond G.P.C."/>
        </authorList>
    </citation>
    <scope>NUCLEOTIDE SEQUENCE [LARGE SCALE GENOMIC DNA]</scope>
    <source>
        <strain evidence="6 7">4Rx5</strain>
    </source>
</reference>
<evidence type="ECO:0000256" key="2">
    <source>
        <dbReference type="ARBA" id="ARBA00023125"/>
    </source>
</evidence>
<dbReference type="InterPro" id="IPR013762">
    <property type="entry name" value="Integrase-like_cat_sf"/>
</dbReference>
<dbReference type="SUPFAM" id="SSF56349">
    <property type="entry name" value="DNA breaking-rejoining enzymes"/>
    <property type="match status" value="1"/>
</dbReference>
<evidence type="ECO:0000313" key="6">
    <source>
        <dbReference type="EMBL" id="PYD36614.1"/>
    </source>
</evidence>
<protein>
    <submittedName>
        <fullName evidence="6">Integrase</fullName>
    </submittedName>
</protein>
<dbReference type="InterPro" id="IPR010998">
    <property type="entry name" value="Integrase_recombinase_N"/>
</dbReference>
<dbReference type="Gene3D" id="1.10.443.10">
    <property type="entry name" value="Intergrase catalytic core"/>
    <property type="match status" value="1"/>
</dbReference>
<feature type="domain" description="Core-binding (CB)" evidence="5">
    <location>
        <begin position="4"/>
        <end position="88"/>
    </location>
</feature>
<sequence length="287" mass="33301">MHDILTRTWAERYEKLMDARCHHGYITEKTKSDYTRMIRRVLNFWGDETLSAITVADIADKIHHIAAHHPHSARRFRLNLCDFFQEAQRDGLIPLGYNPALVTREPFTPVTTNRLTLSEWSAIFCRAESVAPRYFVIAMLLALVAAQRRGDIVSFHSTHVFDGHLHIRQQKTGEMIALPLNLRLNALDITLADVIAMCPPSGLLLQQSNGKPVNTWSLSYWFKRCRDETIPRPKVGRPPSFREQRSLSERLYREEGIDTRTLLGHRHQSMTDQYNSLRGRDYRRLVL</sequence>
<dbReference type="PROSITE" id="PS51900">
    <property type="entry name" value="CB"/>
    <property type="match status" value="1"/>
</dbReference>
<evidence type="ECO:0000259" key="5">
    <source>
        <dbReference type="PROSITE" id="PS51900"/>
    </source>
</evidence>
<evidence type="ECO:0000313" key="7">
    <source>
        <dbReference type="Proteomes" id="UP000248196"/>
    </source>
</evidence>
<comment type="caution">
    <text evidence="6">The sequence shown here is derived from an EMBL/GenBank/DDBJ whole genome shotgun (WGS) entry which is preliminary data.</text>
</comment>
<dbReference type="Pfam" id="PF00589">
    <property type="entry name" value="Phage_integrase"/>
    <property type="match status" value="1"/>
</dbReference>
<dbReference type="OrthoDB" id="8781634at2"/>
<organism evidence="6 7">
    <name type="scientific">Serratia plymuthica</name>
    <dbReference type="NCBI Taxonomy" id="82996"/>
    <lineage>
        <taxon>Bacteria</taxon>
        <taxon>Pseudomonadati</taxon>
        <taxon>Pseudomonadota</taxon>
        <taxon>Gammaproteobacteria</taxon>
        <taxon>Enterobacterales</taxon>
        <taxon>Yersiniaceae</taxon>
        <taxon>Serratia</taxon>
    </lineage>
</organism>
<dbReference type="GO" id="GO:0015074">
    <property type="term" value="P:DNA integration"/>
    <property type="evidence" value="ECO:0007669"/>
    <property type="project" value="UniProtKB-KW"/>
</dbReference>
<keyword evidence="2 4" id="KW-0238">DNA-binding</keyword>
<dbReference type="Proteomes" id="UP000248196">
    <property type="component" value="Unassembled WGS sequence"/>
</dbReference>
<name>A0A318NS96_SERPL</name>
<dbReference type="RefSeq" id="WP_004953856.1">
    <property type="nucleotide sequence ID" value="NZ_PESE01000011.1"/>
</dbReference>
<dbReference type="GO" id="GO:0003677">
    <property type="term" value="F:DNA binding"/>
    <property type="evidence" value="ECO:0007669"/>
    <property type="project" value="UniProtKB-UniRule"/>
</dbReference>
<dbReference type="EMBL" id="PESE01000011">
    <property type="protein sequence ID" value="PYD36614.1"/>
    <property type="molecule type" value="Genomic_DNA"/>
</dbReference>
<evidence type="ECO:0000256" key="3">
    <source>
        <dbReference type="ARBA" id="ARBA00023172"/>
    </source>
</evidence>
<evidence type="ECO:0000256" key="1">
    <source>
        <dbReference type="ARBA" id="ARBA00022908"/>
    </source>
</evidence>
<keyword evidence="3" id="KW-0233">DNA recombination</keyword>
<evidence type="ECO:0000256" key="4">
    <source>
        <dbReference type="PROSITE-ProRule" id="PRU01248"/>
    </source>
</evidence>
<gene>
    <name evidence="6" type="ORF">CT690_24020</name>
</gene>
<dbReference type="InterPro" id="IPR002104">
    <property type="entry name" value="Integrase_catalytic"/>
</dbReference>
<dbReference type="InterPro" id="IPR044068">
    <property type="entry name" value="CB"/>
</dbReference>
<dbReference type="Gene3D" id="1.10.150.130">
    <property type="match status" value="1"/>
</dbReference>
<dbReference type="AlphaFoldDB" id="A0A318NS96"/>